<comment type="caution">
    <text evidence="2">The sequence shown here is derived from an EMBL/GenBank/DDBJ whole genome shotgun (WGS) entry which is preliminary data.</text>
</comment>
<accession>A0ABV2W274</accession>
<dbReference type="InterPro" id="IPR012666">
    <property type="entry name" value="CbtA_put"/>
</dbReference>
<reference evidence="2 3" key="1">
    <citation type="submission" date="2024-06" db="EMBL/GenBank/DDBJ databases">
        <title>The Natural Products Discovery Center: Release of the First 8490 Sequenced Strains for Exploring Actinobacteria Biosynthetic Diversity.</title>
        <authorList>
            <person name="Kalkreuter E."/>
            <person name="Kautsar S.A."/>
            <person name="Yang D."/>
            <person name="Bader C.D."/>
            <person name="Teijaro C.N."/>
            <person name="Fluegel L."/>
            <person name="Davis C.M."/>
            <person name="Simpson J.R."/>
            <person name="Lauterbach L."/>
            <person name="Steele A.D."/>
            <person name="Gui C."/>
            <person name="Meng S."/>
            <person name="Li G."/>
            <person name="Viehrig K."/>
            <person name="Ye F."/>
            <person name="Su P."/>
            <person name="Kiefer A.F."/>
            <person name="Nichols A."/>
            <person name="Cepeda A.J."/>
            <person name="Yan W."/>
            <person name="Fan B."/>
            <person name="Jiang Y."/>
            <person name="Adhikari A."/>
            <person name="Zheng C.-J."/>
            <person name="Schuster L."/>
            <person name="Cowan T.M."/>
            <person name="Smanski M.J."/>
            <person name="Chevrette M.G."/>
            <person name="De Carvalho L.P.S."/>
            <person name="Shen B."/>
        </authorList>
    </citation>
    <scope>NUCLEOTIDE SEQUENCE [LARGE SCALE GENOMIC DNA]</scope>
    <source>
        <strain evidence="2 3">NPDC006337</strain>
    </source>
</reference>
<sequence length="251" mass="25679">MTSLLSLLGRGALAGAAAGLVSGGFSWLLAEPVLDKAVRLEAAREEARGSGSAAAEVFSRSTQHTGLLVAAVLTGAAIGVLFAAVYTILHRRDPDAAPWRRSLTLAGAGITGLWLLPFLRYPANPPGVGDPGTLDTRTHAWLAAIAIGVIAVALAWRVHGWLAEQGHSAPLRQLAVAAIVLAALASLFALPDNPDAVTAPATLVWNFRVLSAASMGLLWAGLAVGFGLLGVRASRARTEASLPAASAVPVV</sequence>
<dbReference type="Pfam" id="PF09490">
    <property type="entry name" value="CbtA"/>
    <property type="match status" value="1"/>
</dbReference>
<gene>
    <name evidence="2" type="ORF">ABZ508_09725</name>
</gene>
<feature type="transmembrane region" description="Helical" evidence="1">
    <location>
        <begin position="67"/>
        <end position="89"/>
    </location>
</feature>
<keyword evidence="1" id="KW-1133">Transmembrane helix</keyword>
<keyword evidence="1" id="KW-0472">Membrane</keyword>
<organism evidence="2 3">
    <name type="scientific">Streptomyces lavendulocolor</name>
    <dbReference type="NCBI Taxonomy" id="67316"/>
    <lineage>
        <taxon>Bacteria</taxon>
        <taxon>Bacillati</taxon>
        <taxon>Actinomycetota</taxon>
        <taxon>Actinomycetes</taxon>
        <taxon>Kitasatosporales</taxon>
        <taxon>Streptomycetaceae</taxon>
        <taxon>Streptomyces</taxon>
    </lineage>
</organism>
<dbReference type="Proteomes" id="UP001550378">
    <property type="component" value="Unassembled WGS sequence"/>
</dbReference>
<evidence type="ECO:0000256" key="1">
    <source>
        <dbReference type="SAM" id="Phobius"/>
    </source>
</evidence>
<feature type="transmembrane region" description="Helical" evidence="1">
    <location>
        <begin position="171"/>
        <end position="190"/>
    </location>
</feature>
<keyword evidence="3" id="KW-1185">Reference proteome</keyword>
<dbReference type="EMBL" id="JBEXZR010000006">
    <property type="protein sequence ID" value="MEU0707639.1"/>
    <property type="molecule type" value="Genomic_DNA"/>
</dbReference>
<keyword evidence="1" id="KW-0812">Transmembrane</keyword>
<dbReference type="RefSeq" id="WP_356577334.1">
    <property type="nucleotide sequence ID" value="NZ_JBEXZP010000029.1"/>
</dbReference>
<feature type="transmembrane region" description="Helical" evidence="1">
    <location>
        <begin position="210"/>
        <end position="231"/>
    </location>
</feature>
<proteinExistence type="predicted"/>
<name>A0ABV2W274_9ACTN</name>
<feature type="transmembrane region" description="Helical" evidence="1">
    <location>
        <begin position="101"/>
        <end position="119"/>
    </location>
</feature>
<evidence type="ECO:0000313" key="2">
    <source>
        <dbReference type="EMBL" id="MEU0707639.1"/>
    </source>
</evidence>
<feature type="transmembrane region" description="Helical" evidence="1">
    <location>
        <begin position="139"/>
        <end position="159"/>
    </location>
</feature>
<evidence type="ECO:0000313" key="3">
    <source>
        <dbReference type="Proteomes" id="UP001550378"/>
    </source>
</evidence>
<protein>
    <submittedName>
        <fullName evidence="2">CbtA family protein</fullName>
    </submittedName>
</protein>